<dbReference type="InParanoid" id="A0A2K1IPD3"/>
<protein>
    <submittedName>
        <fullName evidence="2 3">Uncharacterized protein</fullName>
    </submittedName>
</protein>
<dbReference type="PaxDb" id="3218-PP1S100_141V6.1"/>
<name>A0A2K1IPD3_PHYPA</name>
<feature type="region of interest" description="Disordered" evidence="1">
    <location>
        <begin position="263"/>
        <end position="284"/>
    </location>
</feature>
<feature type="compositionally biased region" description="Basic and acidic residues" evidence="1">
    <location>
        <begin position="226"/>
        <end position="235"/>
    </location>
</feature>
<feature type="region of interest" description="Disordered" evidence="1">
    <location>
        <begin position="169"/>
        <end position="240"/>
    </location>
</feature>
<feature type="compositionally biased region" description="Polar residues" evidence="1">
    <location>
        <begin position="207"/>
        <end position="225"/>
    </location>
</feature>
<dbReference type="Gramene" id="Pp3c22_22990V3.2">
    <property type="protein sequence ID" value="PAC:32903177.CDS.1"/>
    <property type="gene ID" value="Pp3c22_22990"/>
</dbReference>
<keyword evidence="4" id="KW-1185">Reference proteome</keyword>
<gene>
    <name evidence="2" type="ORF">PHYPA_027460</name>
</gene>
<feature type="compositionally biased region" description="Polar residues" evidence="1">
    <location>
        <begin position="174"/>
        <end position="189"/>
    </location>
</feature>
<dbReference type="Gramene" id="Pp3c22_22990V3.1">
    <property type="protein sequence ID" value="PAC:32903176.CDS.1"/>
    <property type="gene ID" value="Pp3c22_22990"/>
</dbReference>
<reference evidence="2 4" key="1">
    <citation type="journal article" date="2008" name="Science">
        <title>The Physcomitrella genome reveals evolutionary insights into the conquest of land by plants.</title>
        <authorList>
            <person name="Rensing S."/>
            <person name="Lang D."/>
            <person name="Zimmer A."/>
            <person name="Terry A."/>
            <person name="Salamov A."/>
            <person name="Shapiro H."/>
            <person name="Nishiyama T."/>
            <person name="Perroud P.-F."/>
            <person name="Lindquist E."/>
            <person name="Kamisugi Y."/>
            <person name="Tanahashi T."/>
            <person name="Sakakibara K."/>
            <person name="Fujita T."/>
            <person name="Oishi K."/>
            <person name="Shin-I T."/>
            <person name="Kuroki Y."/>
            <person name="Toyoda A."/>
            <person name="Suzuki Y."/>
            <person name="Hashimoto A."/>
            <person name="Yamaguchi K."/>
            <person name="Sugano A."/>
            <person name="Kohara Y."/>
            <person name="Fujiyama A."/>
            <person name="Anterola A."/>
            <person name="Aoki S."/>
            <person name="Ashton N."/>
            <person name="Barbazuk W.B."/>
            <person name="Barker E."/>
            <person name="Bennetzen J."/>
            <person name="Bezanilla M."/>
            <person name="Blankenship R."/>
            <person name="Cho S.H."/>
            <person name="Dutcher S."/>
            <person name="Estelle M."/>
            <person name="Fawcett J.A."/>
            <person name="Gundlach H."/>
            <person name="Hanada K."/>
            <person name="Heyl A."/>
            <person name="Hicks K.A."/>
            <person name="Hugh J."/>
            <person name="Lohr M."/>
            <person name="Mayer K."/>
            <person name="Melkozernov A."/>
            <person name="Murata T."/>
            <person name="Nelson D."/>
            <person name="Pils B."/>
            <person name="Prigge M."/>
            <person name="Reiss B."/>
            <person name="Renner T."/>
            <person name="Rombauts S."/>
            <person name="Rushton P."/>
            <person name="Sanderfoot A."/>
            <person name="Schween G."/>
            <person name="Shiu S.-H."/>
            <person name="Stueber K."/>
            <person name="Theodoulou F.L."/>
            <person name="Tu H."/>
            <person name="Van de Peer Y."/>
            <person name="Verrier P.J."/>
            <person name="Waters E."/>
            <person name="Wood A."/>
            <person name="Yang L."/>
            <person name="Cove D."/>
            <person name="Cuming A."/>
            <person name="Hasebe M."/>
            <person name="Lucas S."/>
            <person name="Mishler D.B."/>
            <person name="Reski R."/>
            <person name="Grigoriev I."/>
            <person name="Quatrano R.S."/>
            <person name="Boore J.L."/>
        </authorList>
    </citation>
    <scope>NUCLEOTIDE SEQUENCE [LARGE SCALE GENOMIC DNA]</scope>
    <source>
        <strain evidence="3 4">cv. Gransden 2004</strain>
    </source>
</reference>
<evidence type="ECO:0000256" key="1">
    <source>
        <dbReference type="SAM" id="MobiDB-lite"/>
    </source>
</evidence>
<evidence type="ECO:0000313" key="2">
    <source>
        <dbReference type="EMBL" id="PNR31143.1"/>
    </source>
</evidence>
<proteinExistence type="predicted"/>
<reference evidence="2 4" key="2">
    <citation type="journal article" date="2018" name="Plant J.">
        <title>The Physcomitrella patens chromosome-scale assembly reveals moss genome structure and evolution.</title>
        <authorList>
            <person name="Lang D."/>
            <person name="Ullrich K.K."/>
            <person name="Murat F."/>
            <person name="Fuchs J."/>
            <person name="Jenkins J."/>
            <person name="Haas F.B."/>
            <person name="Piednoel M."/>
            <person name="Gundlach H."/>
            <person name="Van Bel M."/>
            <person name="Meyberg R."/>
            <person name="Vives C."/>
            <person name="Morata J."/>
            <person name="Symeonidi A."/>
            <person name="Hiss M."/>
            <person name="Muchero W."/>
            <person name="Kamisugi Y."/>
            <person name="Saleh O."/>
            <person name="Blanc G."/>
            <person name="Decker E.L."/>
            <person name="van Gessel N."/>
            <person name="Grimwood J."/>
            <person name="Hayes R.D."/>
            <person name="Graham S.W."/>
            <person name="Gunter L.E."/>
            <person name="McDaniel S.F."/>
            <person name="Hoernstein S.N.W."/>
            <person name="Larsson A."/>
            <person name="Li F.W."/>
            <person name="Perroud P.F."/>
            <person name="Phillips J."/>
            <person name="Ranjan P."/>
            <person name="Rokshar D.S."/>
            <person name="Rothfels C.J."/>
            <person name="Schneider L."/>
            <person name="Shu S."/>
            <person name="Stevenson D.W."/>
            <person name="Thummler F."/>
            <person name="Tillich M."/>
            <person name="Villarreal Aguilar J.C."/>
            <person name="Widiez T."/>
            <person name="Wong G.K."/>
            <person name="Wymore A."/>
            <person name="Zhang Y."/>
            <person name="Zimmer A.D."/>
            <person name="Quatrano R.S."/>
            <person name="Mayer K.F.X."/>
            <person name="Goodstein D."/>
            <person name="Casacuberta J.M."/>
            <person name="Vandepoele K."/>
            <person name="Reski R."/>
            <person name="Cuming A.C."/>
            <person name="Tuskan G.A."/>
            <person name="Maumus F."/>
            <person name="Salse J."/>
            <person name="Schmutz J."/>
            <person name="Rensing S.A."/>
        </authorList>
    </citation>
    <scope>NUCLEOTIDE SEQUENCE [LARGE SCALE GENOMIC DNA]</scope>
    <source>
        <strain evidence="3 4">cv. Gransden 2004</strain>
    </source>
</reference>
<dbReference type="AlphaFoldDB" id="A0A2K1IPD3"/>
<evidence type="ECO:0000313" key="4">
    <source>
        <dbReference type="Proteomes" id="UP000006727"/>
    </source>
</evidence>
<dbReference type="Proteomes" id="UP000006727">
    <property type="component" value="Chromosome 22"/>
</dbReference>
<dbReference type="EnsemblPlants" id="Pp3c22_22990V3.2">
    <property type="protein sequence ID" value="PAC:32903177.CDS.1"/>
    <property type="gene ID" value="Pp3c22_22990"/>
</dbReference>
<reference evidence="3" key="3">
    <citation type="submission" date="2020-12" db="UniProtKB">
        <authorList>
            <consortium name="EnsemblPlants"/>
        </authorList>
    </citation>
    <scope>IDENTIFICATION</scope>
</reference>
<accession>A0A2K1IPD3</accession>
<feature type="region of interest" description="Disordered" evidence="1">
    <location>
        <begin position="313"/>
        <end position="351"/>
    </location>
</feature>
<sequence>MGCRESKSCIEPCVEKLLVCHKLVRSYSTPHPVTHDEQNPKCDSYHVVTLTSSTYGSLRLDSLPRTVNTGSVNSGSAEPQKDSIQKRVDAINVWRINGSSLEDEKAALQKLRSLLEESRLSGYDYQKNASRTSDKIHTIEDVDIFLNRRKSYSMDYRLGRGASIEELVPRRSQDSSLVSRNVSRSQSAMLQKRRARALQSAGEVKGSDSSTTEISPRNQETISRSHLSEGKESDSAVRSSDFAPRSLNFDSIRRINLTRSQEIDSRRRRNLSRSQEFTRFPPTKLKEEDISTRLSLDERRLILAEPDQVLRSPMLKGSSGYQSPRVRRGQQLSVSKPDAVGTESKSKPPLHSHIQPIYEKTTLPGGVVDSKKVNNNLDAVDVSGHNDKPKIGKALEPRIASAVGTFSRLGAQSPSVTPRNMSESNAKIFQDHLSNLKKLNQGVQKAPAKGSVPATAFATQDTHS</sequence>
<organism evidence="2">
    <name type="scientific">Physcomitrium patens</name>
    <name type="common">Spreading-leaved earth moss</name>
    <name type="synonym">Physcomitrella patens</name>
    <dbReference type="NCBI Taxonomy" id="3218"/>
    <lineage>
        <taxon>Eukaryota</taxon>
        <taxon>Viridiplantae</taxon>
        <taxon>Streptophyta</taxon>
        <taxon>Embryophyta</taxon>
        <taxon>Bryophyta</taxon>
        <taxon>Bryophytina</taxon>
        <taxon>Bryopsida</taxon>
        <taxon>Funariidae</taxon>
        <taxon>Funariales</taxon>
        <taxon>Funariaceae</taxon>
        <taxon>Physcomitrium</taxon>
    </lineage>
</organism>
<dbReference type="EnsemblPlants" id="Pp3c22_22990V3.1">
    <property type="protein sequence ID" value="PAC:32903176.CDS.1"/>
    <property type="gene ID" value="Pp3c22_22990"/>
</dbReference>
<dbReference type="EMBL" id="ABEU02000022">
    <property type="protein sequence ID" value="PNR31143.1"/>
    <property type="molecule type" value="Genomic_DNA"/>
</dbReference>
<evidence type="ECO:0000313" key="3">
    <source>
        <dbReference type="EnsemblPlants" id="PAC:32903176.CDS.1"/>
    </source>
</evidence>
<feature type="region of interest" description="Disordered" evidence="1">
    <location>
        <begin position="444"/>
        <end position="464"/>
    </location>
</feature>